<gene>
    <name evidence="1" type="ORF">GCM10025791_44950</name>
</gene>
<evidence type="ECO:0000313" key="2">
    <source>
        <dbReference type="Proteomes" id="UP001409585"/>
    </source>
</evidence>
<sequence>MSLHNLISQSATPVLVACLLFTAGCEQAKQEPASQAVAGQLTSAMVNDVIAVSESTAASEFSVEQESKITVALKQAFAQQPQKVLEALQPYLSTAAGLAEPQAGQSKALLLDQLFTKLTHDTVLEYLAPNGAAELPTNPSELVTLAEQRLGDFSAVTEDLLANQDVRGYIFTNRAPASEDIENAILTLHDLALTNKLAGSANATIGASFQAAAW</sequence>
<comment type="caution">
    <text evidence="1">The sequence shown here is derived from an EMBL/GenBank/DDBJ whole genome shotgun (WGS) entry which is preliminary data.</text>
</comment>
<dbReference type="AlphaFoldDB" id="A0AAV3U960"/>
<evidence type="ECO:0000313" key="1">
    <source>
        <dbReference type="EMBL" id="GAA4959061.1"/>
    </source>
</evidence>
<protein>
    <recommendedName>
        <fullName evidence="3">Lipoprotein</fullName>
    </recommendedName>
</protein>
<evidence type="ECO:0008006" key="3">
    <source>
        <dbReference type="Google" id="ProtNLM"/>
    </source>
</evidence>
<accession>A0AAV3U960</accession>
<name>A0AAV3U960_9ALTE</name>
<reference evidence="2" key="1">
    <citation type="journal article" date="2019" name="Int. J. Syst. Evol. Microbiol.">
        <title>The Global Catalogue of Microorganisms (GCM) 10K type strain sequencing project: providing services to taxonomists for standard genome sequencing and annotation.</title>
        <authorList>
            <consortium name="The Broad Institute Genomics Platform"/>
            <consortium name="The Broad Institute Genome Sequencing Center for Infectious Disease"/>
            <person name="Wu L."/>
            <person name="Ma J."/>
        </authorList>
    </citation>
    <scope>NUCLEOTIDE SEQUENCE [LARGE SCALE GENOMIC DNA]</scope>
    <source>
        <strain evidence="2">JCM 19134</strain>
    </source>
</reference>
<keyword evidence="2" id="KW-1185">Reference proteome</keyword>
<proteinExistence type="predicted"/>
<dbReference type="RefSeq" id="WP_345427579.1">
    <property type="nucleotide sequence ID" value="NZ_AP031496.1"/>
</dbReference>
<organism evidence="1 2">
    <name type="scientific">Halioxenophilus aromaticivorans</name>
    <dbReference type="NCBI Taxonomy" id="1306992"/>
    <lineage>
        <taxon>Bacteria</taxon>
        <taxon>Pseudomonadati</taxon>
        <taxon>Pseudomonadota</taxon>
        <taxon>Gammaproteobacteria</taxon>
        <taxon>Alteromonadales</taxon>
        <taxon>Alteromonadaceae</taxon>
        <taxon>Halioxenophilus</taxon>
    </lineage>
</organism>
<dbReference type="EMBL" id="BAABLX010000077">
    <property type="protein sequence ID" value="GAA4959061.1"/>
    <property type="molecule type" value="Genomic_DNA"/>
</dbReference>
<dbReference type="Proteomes" id="UP001409585">
    <property type="component" value="Unassembled WGS sequence"/>
</dbReference>